<name>A0A1M5BIV4_9BACT</name>
<dbReference type="Proteomes" id="UP000184048">
    <property type="component" value="Unassembled WGS sequence"/>
</dbReference>
<reference evidence="1 2" key="1">
    <citation type="submission" date="2016-11" db="EMBL/GenBank/DDBJ databases">
        <authorList>
            <person name="Jaros S."/>
            <person name="Januszkiewicz K."/>
            <person name="Wedrychowicz H."/>
        </authorList>
    </citation>
    <scope>NUCLEOTIDE SEQUENCE [LARGE SCALE GENOMIC DNA]</scope>
    <source>
        <strain evidence="1 2">DSM 18119</strain>
    </source>
</reference>
<accession>A0A1M5BIV4</accession>
<protein>
    <recommendedName>
        <fullName evidence="3">FG-GAP repeat-containing protein</fullName>
    </recommendedName>
</protein>
<organism evidence="1 2">
    <name type="scientific">Flavisolibacter ginsengisoli DSM 18119</name>
    <dbReference type="NCBI Taxonomy" id="1121884"/>
    <lineage>
        <taxon>Bacteria</taxon>
        <taxon>Pseudomonadati</taxon>
        <taxon>Bacteroidota</taxon>
        <taxon>Chitinophagia</taxon>
        <taxon>Chitinophagales</taxon>
        <taxon>Chitinophagaceae</taxon>
        <taxon>Flavisolibacter</taxon>
    </lineage>
</organism>
<evidence type="ECO:0008006" key="3">
    <source>
        <dbReference type="Google" id="ProtNLM"/>
    </source>
</evidence>
<dbReference type="STRING" id="1121884.SAMN02745131_02609"/>
<dbReference type="OrthoDB" id="1442221at2"/>
<dbReference type="AlphaFoldDB" id="A0A1M5BIV4"/>
<dbReference type="RefSeq" id="WP_139256428.1">
    <property type="nucleotide sequence ID" value="NZ_FQUU01000010.1"/>
</dbReference>
<proteinExistence type="predicted"/>
<evidence type="ECO:0000313" key="2">
    <source>
        <dbReference type="Proteomes" id="UP000184048"/>
    </source>
</evidence>
<gene>
    <name evidence="1" type="ORF">SAMN02745131_02609</name>
</gene>
<sequence length="172" mass="19291">MRPFLLIIFLVTLIAGHSQTPTLPTWFSDAIKSKGLDKKYDISSFLKPSFLQADFSGDATQDIAVLVIEKGTKRKGILLIHGRTREHFLFGAGTAFGSGDKDFKWADKWKIYTKKTAYETQFDKESGDILGSKEIKLARPGIIIEDYEDGAALAGGIIYWNGKKYIWIHQGE</sequence>
<evidence type="ECO:0000313" key="1">
    <source>
        <dbReference type="EMBL" id="SHF42553.1"/>
    </source>
</evidence>
<dbReference type="EMBL" id="FQUU01000010">
    <property type="protein sequence ID" value="SHF42553.1"/>
    <property type="molecule type" value="Genomic_DNA"/>
</dbReference>
<keyword evidence="2" id="KW-1185">Reference proteome</keyword>